<evidence type="ECO:0000313" key="2">
    <source>
        <dbReference type="EMBL" id="MCL7050233.1"/>
    </source>
</evidence>
<dbReference type="EMBL" id="JAJJMA010325246">
    <property type="protein sequence ID" value="MCL7050233.1"/>
    <property type="molecule type" value="Genomic_DNA"/>
</dbReference>
<dbReference type="Proteomes" id="UP001177140">
    <property type="component" value="Unassembled WGS sequence"/>
</dbReference>
<reference evidence="2" key="1">
    <citation type="submission" date="2022-03" db="EMBL/GenBank/DDBJ databases">
        <title>A functionally conserved STORR gene fusion in Papaver species that diverged 16.8 million years ago.</title>
        <authorList>
            <person name="Catania T."/>
        </authorList>
    </citation>
    <scope>NUCLEOTIDE SEQUENCE</scope>
    <source>
        <strain evidence="2">S-191538</strain>
    </source>
</reference>
<feature type="region of interest" description="Disordered" evidence="1">
    <location>
        <begin position="105"/>
        <end position="147"/>
    </location>
</feature>
<sequence>MNKGNFIFLLNPMNSLYARVIEVLDAGGEASRKLLKEELPEILVEENANQNDEAKAKVIDEDDGLRFNCEEIELFARIIQVLDTGDEASRKSMKEELLKILEKENSKQNDETEAKMIDRNGGLAVDKAKVDSSKETEEEKSKQNDETKDIFRVFKRSRSGCLDDF</sequence>
<name>A0AA42B3M5_PAPNU</name>
<evidence type="ECO:0000256" key="1">
    <source>
        <dbReference type="SAM" id="MobiDB-lite"/>
    </source>
</evidence>
<gene>
    <name evidence="2" type="ORF">MKW94_000339</name>
</gene>
<accession>A0AA42B3M5</accession>
<feature type="compositionally biased region" description="Basic and acidic residues" evidence="1">
    <location>
        <begin position="126"/>
        <end position="147"/>
    </location>
</feature>
<feature type="non-terminal residue" evidence="2">
    <location>
        <position position="165"/>
    </location>
</feature>
<keyword evidence="3" id="KW-1185">Reference proteome</keyword>
<feature type="compositionally biased region" description="Basic and acidic residues" evidence="1">
    <location>
        <begin position="105"/>
        <end position="118"/>
    </location>
</feature>
<evidence type="ECO:0000313" key="3">
    <source>
        <dbReference type="Proteomes" id="UP001177140"/>
    </source>
</evidence>
<organism evidence="2 3">
    <name type="scientific">Papaver nudicaule</name>
    <name type="common">Iceland poppy</name>
    <dbReference type="NCBI Taxonomy" id="74823"/>
    <lineage>
        <taxon>Eukaryota</taxon>
        <taxon>Viridiplantae</taxon>
        <taxon>Streptophyta</taxon>
        <taxon>Embryophyta</taxon>
        <taxon>Tracheophyta</taxon>
        <taxon>Spermatophyta</taxon>
        <taxon>Magnoliopsida</taxon>
        <taxon>Ranunculales</taxon>
        <taxon>Papaveraceae</taxon>
        <taxon>Papaveroideae</taxon>
        <taxon>Papaver</taxon>
    </lineage>
</organism>
<proteinExistence type="predicted"/>
<comment type="caution">
    <text evidence="2">The sequence shown here is derived from an EMBL/GenBank/DDBJ whole genome shotgun (WGS) entry which is preliminary data.</text>
</comment>
<dbReference type="AlphaFoldDB" id="A0AA42B3M5"/>
<protein>
    <submittedName>
        <fullName evidence="2">Uncharacterized protein</fullName>
    </submittedName>
</protein>